<dbReference type="InterPro" id="IPR001977">
    <property type="entry name" value="Depp_CoAkinase"/>
</dbReference>
<evidence type="ECO:0000256" key="1">
    <source>
        <dbReference type="ARBA" id="ARBA00009018"/>
    </source>
</evidence>
<proteinExistence type="inferred from homology"/>
<keyword evidence="7" id="KW-1185">Reference proteome</keyword>
<dbReference type="GO" id="GO:0005737">
    <property type="term" value="C:cytoplasm"/>
    <property type="evidence" value="ECO:0007669"/>
    <property type="project" value="UniProtKB-ARBA"/>
</dbReference>
<dbReference type="GO" id="GO:0004140">
    <property type="term" value="F:dephospho-CoA kinase activity"/>
    <property type="evidence" value="ECO:0007669"/>
    <property type="project" value="InterPro"/>
</dbReference>
<dbReference type="Pfam" id="PF01121">
    <property type="entry name" value="CoaE"/>
    <property type="match status" value="1"/>
</dbReference>
<dbReference type="OrthoDB" id="247245at2759"/>
<evidence type="ECO:0000256" key="5">
    <source>
        <dbReference type="SAM" id="Phobius"/>
    </source>
</evidence>
<name>A0A2T7P9Y5_POMCA</name>
<organism evidence="6 7">
    <name type="scientific">Pomacea canaliculata</name>
    <name type="common">Golden apple snail</name>
    <dbReference type="NCBI Taxonomy" id="400727"/>
    <lineage>
        <taxon>Eukaryota</taxon>
        <taxon>Metazoa</taxon>
        <taxon>Spiralia</taxon>
        <taxon>Lophotrochozoa</taxon>
        <taxon>Mollusca</taxon>
        <taxon>Gastropoda</taxon>
        <taxon>Caenogastropoda</taxon>
        <taxon>Architaenioglossa</taxon>
        <taxon>Ampullarioidea</taxon>
        <taxon>Ampullariidae</taxon>
        <taxon>Pomacea</taxon>
    </lineage>
</organism>
<dbReference type="GO" id="GO:0015937">
    <property type="term" value="P:coenzyme A biosynthetic process"/>
    <property type="evidence" value="ECO:0007669"/>
    <property type="project" value="InterPro"/>
</dbReference>
<keyword evidence="5" id="KW-0472">Membrane</keyword>
<evidence type="ECO:0000256" key="2">
    <source>
        <dbReference type="ARBA" id="ARBA00022741"/>
    </source>
</evidence>
<dbReference type="EMBL" id="PZQS01000005">
    <property type="protein sequence ID" value="PVD30234.1"/>
    <property type="molecule type" value="Genomic_DNA"/>
</dbReference>
<dbReference type="CDD" id="cd02022">
    <property type="entry name" value="DPCK"/>
    <property type="match status" value="1"/>
</dbReference>
<dbReference type="AlphaFoldDB" id="A0A2T7P9Y5"/>
<gene>
    <name evidence="6" type="ORF">C0Q70_09496</name>
</gene>
<dbReference type="HAMAP" id="MF_00376">
    <property type="entry name" value="Dephospho_CoA_kinase"/>
    <property type="match status" value="1"/>
</dbReference>
<keyword evidence="5" id="KW-0812">Transmembrane</keyword>
<dbReference type="FunFam" id="3.40.50.300:FF:000485">
    <property type="entry name" value="Dephospho-CoA kinase CAB5"/>
    <property type="match status" value="1"/>
</dbReference>
<dbReference type="STRING" id="400727.A0A2T7P9Y5"/>
<keyword evidence="5" id="KW-1133">Transmembrane helix</keyword>
<protein>
    <recommendedName>
        <fullName evidence="4">Dephospho-CoA kinase domain-containing protein</fullName>
    </recommendedName>
</protein>
<dbReference type="OMA" id="CQMDIEQ"/>
<evidence type="ECO:0000313" key="6">
    <source>
        <dbReference type="EMBL" id="PVD30234.1"/>
    </source>
</evidence>
<feature type="transmembrane region" description="Helical" evidence="5">
    <location>
        <begin position="203"/>
        <end position="221"/>
    </location>
</feature>
<dbReference type="Proteomes" id="UP000245119">
    <property type="component" value="Linkage Group LG5"/>
</dbReference>
<accession>A0A2T7P9Y5</accession>
<dbReference type="Gene3D" id="3.40.50.300">
    <property type="entry name" value="P-loop containing nucleotide triphosphate hydrolases"/>
    <property type="match status" value="1"/>
</dbReference>
<dbReference type="InterPro" id="IPR027417">
    <property type="entry name" value="P-loop_NTPase"/>
</dbReference>
<dbReference type="GO" id="GO:0005524">
    <property type="term" value="F:ATP binding"/>
    <property type="evidence" value="ECO:0007669"/>
    <property type="project" value="UniProtKB-KW"/>
</dbReference>
<dbReference type="SUPFAM" id="SSF52540">
    <property type="entry name" value="P-loop containing nucleoside triphosphate hydrolases"/>
    <property type="match status" value="1"/>
</dbReference>
<evidence type="ECO:0000256" key="4">
    <source>
        <dbReference type="ARBA" id="ARBA00044157"/>
    </source>
</evidence>
<dbReference type="PANTHER" id="PTHR10695">
    <property type="entry name" value="DEPHOSPHO-COA KINASE-RELATED"/>
    <property type="match status" value="1"/>
</dbReference>
<evidence type="ECO:0000313" key="7">
    <source>
        <dbReference type="Proteomes" id="UP000245119"/>
    </source>
</evidence>
<dbReference type="PROSITE" id="PS51219">
    <property type="entry name" value="DPCK"/>
    <property type="match status" value="1"/>
</dbReference>
<keyword evidence="2" id="KW-0547">Nucleotide-binding</keyword>
<dbReference type="NCBIfam" id="TIGR00152">
    <property type="entry name" value="dephospho-CoA kinase"/>
    <property type="match status" value="1"/>
</dbReference>
<dbReference type="PANTHER" id="PTHR10695:SF46">
    <property type="entry name" value="BIFUNCTIONAL COENZYME A SYNTHASE-RELATED"/>
    <property type="match status" value="1"/>
</dbReference>
<comment type="similarity">
    <text evidence="1">Belongs to the CoaE family.</text>
</comment>
<reference evidence="6 7" key="1">
    <citation type="submission" date="2018-04" db="EMBL/GenBank/DDBJ databases">
        <title>The genome of golden apple snail Pomacea canaliculata provides insight into stress tolerance and invasive adaptation.</title>
        <authorList>
            <person name="Liu C."/>
            <person name="Liu B."/>
            <person name="Ren Y."/>
            <person name="Zhang Y."/>
            <person name="Wang H."/>
            <person name="Li S."/>
            <person name="Jiang F."/>
            <person name="Yin L."/>
            <person name="Zhang G."/>
            <person name="Qian W."/>
            <person name="Fan W."/>
        </authorList>
    </citation>
    <scope>NUCLEOTIDE SEQUENCE [LARGE SCALE GENOMIC DNA]</scope>
    <source>
        <strain evidence="6">SZHN2017</strain>
        <tissue evidence="6">Muscle</tissue>
    </source>
</reference>
<evidence type="ECO:0000256" key="3">
    <source>
        <dbReference type="ARBA" id="ARBA00022840"/>
    </source>
</evidence>
<comment type="caution">
    <text evidence="6">The sequence shown here is derived from an EMBL/GenBank/DDBJ whole genome shotgun (WGS) entry which is preliminary data.</text>
</comment>
<keyword evidence="3" id="KW-0067">ATP-binding</keyword>
<sequence length="228" mass="26313">MFLVGLTGGIATGKSTASNMFRRLGAYVIEADQVSRDVVKPGLPAWCKIREEFGGDVFLEDGQLNREEMGRIIFSDSTRRKQLNAITHPEIRKAILWQLLICFLKGYQFVILDIPLLFETRSMLSLLSFIIVISCTERQQLQRLMARNGFSKEEAESRIKSQMPLTEKCRMANYVVDNSGTEEMTEKQIVDLFRKFNRSKLHWPIRILGWTVIAFFVWIIAKLVNLFL</sequence>